<keyword evidence="2" id="KW-1185">Reference proteome</keyword>
<organism evidence="1 2">
    <name type="scientific">Spirodela intermedia</name>
    <name type="common">Intermediate duckweed</name>
    <dbReference type="NCBI Taxonomy" id="51605"/>
    <lineage>
        <taxon>Eukaryota</taxon>
        <taxon>Viridiplantae</taxon>
        <taxon>Streptophyta</taxon>
        <taxon>Embryophyta</taxon>
        <taxon>Tracheophyta</taxon>
        <taxon>Spermatophyta</taxon>
        <taxon>Magnoliopsida</taxon>
        <taxon>Liliopsida</taxon>
        <taxon>Araceae</taxon>
        <taxon>Lemnoideae</taxon>
        <taxon>Spirodela</taxon>
    </lineage>
</organism>
<reference evidence="2" key="1">
    <citation type="journal article" date="2020" name="Sci. Rep.">
        <title>Chromosome-scale genome assembly for the duckweed Spirodela intermedia, integrating cytogenetic maps, PacBio and Oxford Nanopore libraries.</title>
        <authorList>
            <person name="Hoang P.T.N."/>
            <person name="Fiebig A."/>
            <person name="Novak P."/>
            <person name="Macas J."/>
            <person name="Cao H.X."/>
            <person name="Stepanenko A."/>
            <person name="Chen G."/>
            <person name="Borisjuk N."/>
            <person name="Scholz U."/>
            <person name="Schubert I."/>
        </authorList>
    </citation>
    <scope>NUCLEOTIDE SEQUENCE [LARGE SCALE GENOMIC DNA]</scope>
</reference>
<protein>
    <submittedName>
        <fullName evidence="1">Uncharacterized protein</fullName>
    </submittedName>
</protein>
<accession>A0ABN7ED42</accession>
<gene>
    <name evidence="1" type="ORF">SI7747_UN022174</name>
</gene>
<evidence type="ECO:0000313" key="1">
    <source>
        <dbReference type="EMBL" id="CAA6675832.1"/>
    </source>
</evidence>
<dbReference type="EMBL" id="CACRZD030000413">
    <property type="protein sequence ID" value="CAA6675832.1"/>
    <property type="molecule type" value="Genomic_DNA"/>
</dbReference>
<proteinExistence type="predicted"/>
<name>A0ABN7ED42_SPIIN</name>
<evidence type="ECO:0000313" key="2">
    <source>
        <dbReference type="Proteomes" id="UP001189122"/>
    </source>
</evidence>
<sequence>MEVGAYQEASSSGSHNKRRLFIASTSREDLEIAHVVFLLTFSLEFIDFYAW</sequence>
<dbReference type="Proteomes" id="UP001189122">
    <property type="component" value="Unassembled WGS sequence"/>
</dbReference>
<comment type="caution">
    <text evidence="1">The sequence shown here is derived from an EMBL/GenBank/DDBJ whole genome shotgun (WGS) entry which is preliminary data.</text>
</comment>